<dbReference type="EMBL" id="JADCNM010000010">
    <property type="protein sequence ID" value="KAG0465415.1"/>
    <property type="molecule type" value="Genomic_DNA"/>
</dbReference>
<dbReference type="AlphaFoldDB" id="A0A835ULV1"/>
<proteinExistence type="predicted"/>
<dbReference type="Proteomes" id="UP000639772">
    <property type="component" value="Chromosome 10"/>
</dbReference>
<evidence type="ECO:0000313" key="2">
    <source>
        <dbReference type="Proteomes" id="UP000639772"/>
    </source>
</evidence>
<organism evidence="1 2">
    <name type="scientific">Vanilla planifolia</name>
    <name type="common">Vanilla</name>
    <dbReference type="NCBI Taxonomy" id="51239"/>
    <lineage>
        <taxon>Eukaryota</taxon>
        <taxon>Viridiplantae</taxon>
        <taxon>Streptophyta</taxon>
        <taxon>Embryophyta</taxon>
        <taxon>Tracheophyta</taxon>
        <taxon>Spermatophyta</taxon>
        <taxon>Magnoliopsida</taxon>
        <taxon>Liliopsida</taxon>
        <taxon>Asparagales</taxon>
        <taxon>Orchidaceae</taxon>
        <taxon>Vanilloideae</taxon>
        <taxon>Vanilleae</taxon>
        <taxon>Vanilla</taxon>
    </lineage>
</organism>
<name>A0A835ULV1_VANPL</name>
<sequence>MNIAGTVANDELELDLPPQLLTLQQKPEVDDDDVKPLVDVFDVRQAYPIGEQDVDSDELLAASTVTTVHCSKEQVLLEKPKKGFLKKK</sequence>
<reference evidence="1 2" key="1">
    <citation type="journal article" date="2020" name="Nat. Food">
        <title>A phased Vanilla planifolia genome enables genetic improvement of flavour and production.</title>
        <authorList>
            <person name="Hasing T."/>
            <person name="Tang H."/>
            <person name="Brym M."/>
            <person name="Khazi F."/>
            <person name="Huang T."/>
            <person name="Chambers A.H."/>
        </authorList>
    </citation>
    <scope>NUCLEOTIDE SEQUENCE [LARGE SCALE GENOMIC DNA]</scope>
    <source>
        <tissue evidence="1">Leaf</tissue>
    </source>
</reference>
<gene>
    <name evidence="1" type="ORF">HPP92_019579</name>
</gene>
<comment type="caution">
    <text evidence="1">The sequence shown here is derived from an EMBL/GenBank/DDBJ whole genome shotgun (WGS) entry which is preliminary data.</text>
</comment>
<protein>
    <submittedName>
        <fullName evidence="1">Uncharacterized protein</fullName>
    </submittedName>
</protein>
<accession>A0A835ULV1</accession>
<evidence type="ECO:0000313" key="1">
    <source>
        <dbReference type="EMBL" id="KAG0465415.1"/>
    </source>
</evidence>